<dbReference type="Gene3D" id="3.80.10.10">
    <property type="entry name" value="Ribonuclease Inhibitor"/>
    <property type="match status" value="1"/>
</dbReference>
<dbReference type="PANTHER" id="PTHR30634">
    <property type="entry name" value="OUTER MEMBRANE LOLAB LIPOPROTEIN INSERTION APPARATUS"/>
    <property type="match status" value="1"/>
</dbReference>
<accession>A0ABX7PAJ7</accession>
<dbReference type="InterPro" id="IPR050458">
    <property type="entry name" value="LolB"/>
</dbReference>
<dbReference type="Proteomes" id="UP000662747">
    <property type="component" value="Chromosome"/>
</dbReference>
<dbReference type="InterPro" id="IPR008893">
    <property type="entry name" value="WGR_domain"/>
</dbReference>
<dbReference type="NCBIfam" id="TIGR02996">
    <property type="entry name" value="rpt_mate_G_obs"/>
    <property type="match status" value="1"/>
</dbReference>
<dbReference type="Pfam" id="PF05406">
    <property type="entry name" value="WGR"/>
    <property type="match status" value="1"/>
</dbReference>
<dbReference type="PROSITE" id="PS51977">
    <property type="entry name" value="WGR"/>
    <property type="match status" value="1"/>
</dbReference>
<dbReference type="SUPFAM" id="SSF142921">
    <property type="entry name" value="WGR domain-like"/>
    <property type="match status" value="1"/>
</dbReference>
<dbReference type="SMART" id="SM00773">
    <property type="entry name" value="WGR"/>
    <property type="match status" value="1"/>
</dbReference>
<dbReference type="InterPro" id="IPR036930">
    <property type="entry name" value="WGR_dom_sf"/>
</dbReference>
<dbReference type="CDD" id="cd07996">
    <property type="entry name" value="WGR_MMR_like"/>
    <property type="match status" value="1"/>
</dbReference>
<dbReference type="SUPFAM" id="SSF52047">
    <property type="entry name" value="RNI-like"/>
    <property type="match status" value="1"/>
</dbReference>
<reference evidence="3 4" key="1">
    <citation type="submission" date="2021-02" db="EMBL/GenBank/DDBJ databases">
        <title>De Novo genome assembly of isolated myxobacteria.</title>
        <authorList>
            <person name="Stevens D.C."/>
        </authorList>
    </citation>
    <scope>NUCLEOTIDE SEQUENCE [LARGE SCALE GENOMIC DNA]</scope>
    <source>
        <strain evidence="4">SCPEA02</strain>
    </source>
</reference>
<evidence type="ECO:0000313" key="3">
    <source>
        <dbReference type="EMBL" id="QSQ27472.1"/>
    </source>
</evidence>
<feature type="compositionally biased region" description="Acidic residues" evidence="1">
    <location>
        <begin position="71"/>
        <end position="81"/>
    </location>
</feature>
<keyword evidence="4" id="KW-1185">Reference proteome</keyword>
<organism evidence="3 4">
    <name type="scientific">Pyxidicoccus parkwayensis</name>
    <dbReference type="NCBI Taxonomy" id="2813578"/>
    <lineage>
        <taxon>Bacteria</taxon>
        <taxon>Pseudomonadati</taxon>
        <taxon>Myxococcota</taxon>
        <taxon>Myxococcia</taxon>
        <taxon>Myxococcales</taxon>
        <taxon>Cystobacterineae</taxon>
        <taxon>Myxococcaceae</taxon>
        <taxon>Pyxidicoccus</taxon>
    </lineage>
</organism>
<name>A0ABX7PAJ7_9BACT</name>
<sequence>MPRYEFKEGSSNKFWEISLTGTSFTTRWGRIGTDGQEKTQSFSDTATAKKEYDKLVREKEKKGYELVGDGEGGDDEGDGEAGESASNPELEAAIFSNPENADAYLVYGDWLQRQGDPRGELIALQHAALQASGDEAINLKKQIAKHLKSFKDSLLGDLADAEDEEELKVEWHLGFIKSARVGQKDYDSDRNVAELVKELLAHPSARFLRGLTIGMAHFDDENDYSDVIEGLTEGLSEMGGSKTLQDLFIGDFEYPDDTEISWSHLHDISGLYKLLPNLRTLRLRGGSLELGTVNLPELRELTIETGGLPLSAVKSIAAATWPKLEKLEVWFGQDNYGGEGGVEDIQPLLDGKGLPNLKSLGLCNTEFTDDLCKVLPKAKLLAQLERLDLSKGIMSDEGARILAESAAAFAHLKHIDFTENTLTDEGERLVSKLCPSVSAGNQREFEEDYRYSAVGE</sequence>
<dbReference type="Gene3D" id="2.20.140.10">
    <property type="entry name" value="WGR domain"/>
    <property type="match status" value="1"/>
</dbReference>
<dbReference type="InterPro" id="IPR032675">
    <property type="entry name" value="LRR_dom_sf"/>
</dbReference>
<protein>
    <submittedName>
        <fullName evidence="3">WGR domain-containing protein</fullName>
    </submittedName>
</protein>
<evidence type="ECO:0000256" key="1">
    <source>
        <dbReference type="SAM" id="MobiDB-lite"/>
    </source>
</evidence>
<gene>
    <name evidence="3" type="ORF">JY651_22290</name>
</gene>
<dbReference type="PANTHER" id="PTHR30634:SF13">
    <property type="entry name" value="PROTEIN YEHF"/>
    <property type="match status" value="1"/>
</dbReference>
<dbReference type="RefSeq" id="WP_206728993.1">
    <property type="nucleotide sequence ID" value="NZ_CP071090.1"/>
</dbReference>
<evidence type="ECO:0000313" key="4">
    <source>
        <dbReference type="Proteomes" id="UP000662747"/>
    </source>
</evidence>
<feature type="domain" description="WGR" evidence="2">
    <location>
        <begin position="1"/>
        <end position="77"/>
    </location>
</feature>
<dbReference type="InterPro" id="IPR014338">
    <property type="entry name" value="CHP02996_rpt-companion-dom"/>
</dbReference>
<feature type="region of interest" description="Disordered" evidence="1">
    <location>
        <begin position="63"/>
        <end position="86"/>
    </location>
</feature>
<proteinExistence type="predicted"/>
<evidence type="ECO:0000259" key="2">
    <source>
        <dbReference type="PROSITE" id="PS51977"/>
    </source>
</evidence>
<feature type="region of interest" description="Disordered" evidence="1">
    <location>
        <begin position="30"/>
        <end position="49"/>
    </location>
</feature>
<dbReference type="EMBL" id="CP071090">
    <property type="protein sequence ID" value="QSQ27472.1"/>
    <property type="molecule type" value="Genomic_DNA"/>
</dbReference>
<dbReference type="InterPro" id="IPR049809">
    <property type="entry name" value="YehF/YfeS-like_WGR"/>
</dbReference>